<evidence type="ECO:0000313" key="1">
    <source>
        <dbReference type="EMBL" id="KKN06706.1"/>
    </source>
</evidence>
<comment type="caution">
    <text evidence="1">The sequence shown here is derived from an EMBL/GenBank/DDBJ whole genome shotgun (WGS) entry which is preliminary data.</text>
</comment>
<proteinExistence type="predicted"/>
<reference evidence="1" key="1">
    <citation type="journal article" date="2015" name="Nature">
        <title>Complex archaea that bridge the gap between prokaryotes and eukaryotes.</title>
        <authorList>
            <person name="Spang A."/>
            <person name="Saw J.H."/>
            <person name="Jorgensen S.L."/>
            <person name="Zaremba-Niedzwiedzka K."/>
            <person name="Martijn J."/>
            <person name="Lind A.E."/>
            <person name="van Eijk R."/>
            <person name="Schleper C."/>
            <person name="Guy L."/>
            <person name="Ettema T.J."/>
        </authorList>
    </citation>
    <scope>NUCLEOTIDE SEQUENCE</scope>
</reference>
<organism evidence="1">
    <name type="scientific">marine sediment metagenome</name>
    <dbReference type="NCBI Taxonomy" id="412755"/>
    <lineage>
        <taxon>unclassified sequences</taxon>
        <taxon>metagenomes</taxon>
        <taxon>ecological metagenomes</taxon>
    </lineage>
</organism>
<gene>
    <name evidence="1" type="ORF">LCGC14_1074490</name>
</gene>
<sequence>MTSAQRIPVTPDPESDEVLCRMLKLILRHPSCLHVHLFEFQTSQKGIMSFVDSKWKGSIDRSRKQDKIYDLPDGKRNIEKALELVKSLEKEELPLFREYDAGNYYNPHNLCITVKWKDFTLIELFVNIKKDSRTLVIGYYPNSTEFSDERFWDKEGLSHLSKPFINLFQQFKAMFNSIVPDKYIILPEISDRKERALILSELRKAPHNPDNYKKIDEYF</sequence>
<protein>
    <submittedName>
        <fullName evidence="1">Uncharacterized protein</fullName>
    </submittedName>
</protein>
<dbReference type="EMBL" id="LAZR01004655">
    <property type="protein sequence ID" value="KKN06706.1"/>
    <property type="molecule type" value="Genomic_DNA"/>
</dbReference>
<accession>A0A0F9Q068</accession>
<name>A0A0F9Q068_9ZZZZ</name>
<dbReference type="AlphaFoldDB" id="A0A0F9Q068"/>